<feature type="region of interest" description="Disordered" evidence="7">
    <location>
        <begin position="1"/>
        <end position="28"/>
    </location>
</feature>
<evidence type="ECO:0000313" key="11">
    <source>
        <dbReference type="Proteomes" id="UP001642540"/>
    </source>
</evidence>
<dbReference type="InterPro" id="IPR003593">
    <property type="entry name" value="AAA+_ATPase"/>
</dbReference>
<evidence type="ECO:0000256" key="2">
    <source>
        <dbReference type="ARBA" id="ARBA00022692"/>
    </source>
</evidence>
<keyword evidence="3" id="KW-0547">Nucleotide-binding</keyword>
<sequence>MGRISLPGSHSAKSWNLNNTPNTNSSKSSTNLRRFLLLVWKNYKLQMRHKIQTVTEVLLPLLFTIVLVIVRNIVPSNHITTPTIYGPLLIENYPPAIIRTKCNEIYYTPNDPLVNMIMQKVKERYFDQLGIKYNFTVFETEEEMVQGYIMSAEKANVHQSVDFEATAPVLAGITFEKNFVNGTFTNDIHYKLRFPANQRSTFDLLSERFGIKPAWFTELVYPLFQLLGPRSKDQLAGGLPGYSDEGFLYLQYAIDRTITRELLDKSEIQSYDNYDIKLQRFPYGSYYDDKYLFALQGWLPLIIMLSFVYPVINITKSIVYEKEKRLKEYMKMMGLDNWMHWVAWYTKCFIFLIASVVLMTILLKAKFTKSQDLAILSASDGTVVFFIFAVFSFQIICFTFFISSLFSNANAGATAAGTIWFLHYVPYGFLQPQYNLLSRATKLICCFLNNTAVAFACQILCMFEGSGAGLQWSNIFQASGPDDNFSMGDCFIMMIFNGIVYLAMAFYIEAVRPGDYGVPLPWNFLFTKWYWTGGTVHSGIVDVDKEQLEITNTLFESEPKNGNAGVQIKGLSKMYRNGRLAVKNMQLNMYEGQTTALLGHNGAGKTTTMSILTGLIPPSSGTAYINGYDICTNMNAVRSSLGLCPQHDVLFDELTVEEHLRFFSLLKGFEKSAVNAEVNRMITALGLENKRNAQSHTLSGGMKRKLSVGIAFCGGSKVVLLDEPSSGMDPGARRAIWDLIQSEKKNRTVLLSTHFMEEADLLGDRIAIMAEGELQCCGSSLFLKKKYGGGYHLIIVKQPQCDVNKITDVLRKSIPDAEIDQNVGAELSYSLPDVKSQLFPAMFEELESRKENLGIASYGCGIVTMEEIFIRVGKEAEAKVLGATEQNGHHATQTLEVNIENEKSLAQIDAELENEERKRATGIPLKFQQFKAMIAKKCIYAIRNRVLLLVQMGIPMLYLITVLLIMNYLPGLLDPPPHYLTLSRYERLGKTVTTVRCPPENTLCASYKDYVGENYTLELINQNQTFTDYILQKFDEDLVLLNYRYIVGFDQRPTSPNNEYNELIGFFNNQPFHSPPLSMNLITNAILHPKNVTIKLTNHPFPYTGLDSLKQAGRLYTVGFQVGYNIAFGMSFLAASFVVFLIKERESKSKHLQFVSGVELPLFWIASFIVDLVNFVIPCFGILAVLLIFQLEDFFALHMQVNLFILLLSYGLAVIPFMYLWSFAFTIPSTGFTRMVMFNIFTGMATMLSVVIIQIPELRLGYIADILNKIFLIFPNYALGMGIVQLSTNYQLSKQCPNYNLDFLCPAFPNSFCCAKLKTNFLDWDPSGVGRNVVYLLVSFVVYFAILFIYEGRLFTRLVHLYKGNKEVTKDGNDEDDIEDEIGLEDSDVLAENNRIRSTNLTDLYQSNNLVLRNLTKYYSNFLAVDRVNLGVKKGECFGLLGINGAGKTTTFKMLTGDLSVSEGDAFVVSFSVRKELKKVHENLGYCPQFDAIIEELTGRETIWMYARLRGIKEELIDGLADRLAKRLLFSQHIDKYVGAYSGGNKRKLSTAVALIGNPPIVFLDEPTTGMDPVARRHLWNTISDVRDSGTSIVLTSHSMEECEALCSRLAIMVNGRFRCLGSPQQLKSKFGEGYTLIAQTTPKGLDVNEPFTRTKQELGRRRSSIRSLRGIKTPIRWETELEDLRTYIEETFPGCVLKDIHPGYVHYHVTTYDATWGKMFAAMEVAKGKFNLEAYSVGQTSLEQVFLNFTKAQINVDSAVRRRKRNKCSRILHNLKNVVVPESKL</sequence>
<dbReference type="PANTHER" id="PTHR19229:SF250">
    <property type="entry name" value="ABC TRANSPORTER DOMAIN-CONTAINING PROTEIN-RELATED"/>
    <property type="match status" value="1"/>
</dbReference>
<evidence type="ECO:0000256" key="8">
    <source>
        <dbReference type="SAM" id="Phobius"/>
    </source>
</evidence>
<dbReference type="InterPro" id="IPR027417">
    <property type="entry name" value="P-loop_NTPase"/>
</dbReference>
<evidence type="ECO:0000256" key="4">
    <source>
        <dbReference type="ARBA" id="ARBA00022840"/>
    </source>
</evidence>
<dbReference type="InterPro" id="IPR013525">
    <property type="entry name" value="ABC2_TM"/>
</dbReference>
<feature type="domain" description="ABC transporter" evidence="9">
    <location>
        <begin position="1410"/>
        <end position="1640"/>
    </location>
</feature>
<evidence type="ECO:0000256" key="5">
    <source>
        <dbReference type="ARBA" id="ARBA00022989"/>
    </source>
</evidence>
<keyword evidence="4" id="KW-0067">ATP-binding</keyword>
<feature type="transmembrane region" description="Helical" evidence="8">
    <location>
        <begin position="342"/>
        <end position="363"/>
    </location>
</feature>
<feature type="transmembrane region" description="Helical" evidence="8">
    <location>
        <begin position="1122"/>
        <end position="1142"/>
    </location>
</feature>
<accession>A0ABP1QBH9</accession>
<keyword evidence="5 8" id="KW-1133">Transmembrane helix</keyword>
<feature type="compositionally biased region" description="Low complexity" evidence="7">
    <location>
        <begin position="14"/>
        <end position="28"/>
    </location>
</feature>
<dbReference type="InterPro" id="IPR056264">
    <property type="entry name" value="R2_ABCA1-4-like"/>
</dbReference>
<reference evidence="10 11" key="1">
    <citation type="submission" date="2024-08" db="EMBL/GenBank/DDBJ databases">
        <authorList>
            <person name="Cucini C."/>
            <person name="Frati F."/>
        </authorList>
    </citation>
    <scope>NUCLEOTIDE SEQUENCE [LARGE SCALE GENOMIC DNA]</scope>
</reference>
<dbReference type="Proteomes" id="UP001642540">
    <property type="component" value="Unassembled WGS sequence"/>
</dbReference>
<gene>
    <name evidence="10" type="ORF">ODALV1_LOCUS9275</name>
</gene>
<dbReference type="Gene3D" id="3.40.50.300">
    <property type="entry name" value="P-loop containing nucleotide triphosphate hydrolases"/>
    <property type="match status" value="2"/>
</dbReference>
<keyword evidence="6 8" id="KW-0472">Membrane</keyword>
<dbReference type="Pfam" id="PF00005">
    <property type="entry name" value="ABC_tran"/>
    <property type="match status" value="2"/>
</dbReference>
<keyword evidence="11" id="KW-1185">Reference proteome</keyword>
<dbReference type="Pfam" id="PF12698">
    <property type="entry name" value="ABC2_membrane_3"/>
    <property type="match status" value="2"/>
</dbReference>
<name>A0ABP1QBH9_9HEXA</name>
<dbReference type="PROSITE" id="PS50893">
    <property type="entry name" value="ABC_TRANSPORTER_2"/>
    <property type="match status" value="2"/>
</dbReference>
<dbReference type="CDD" id="cd03263">
    <property type="entry name" value="ABC_subfamily_A"/>
    <property type="match status" value="2"/>
</dbReference>
<comment type="subcellular location">
    <subcellularLocation>
        <location evidence="1">Membrane</location>
        <topology evidence="1">Multi-pass membrane protein</topology>
    </subcellularLocation>
</comment>
<dbReference type="SUPFAM" id="SSF52540">
    <property type="entry name" value="P-loop containing nucleoside triphosphate hydrolases"/>
    <property type="match status" value="2"/>
</dbReference>
<feature type="transmembrane region" description="Helical" evidence="8">
    <location>
        <begin position="946"/>
        <end position="969"/>
    </location>
</feature>
<proteinExistence type="predicted"/>
<feature type="transmembrane region" description="Helical" evidence="8">
    <location>
        <begin position="1201"/>
        <end position="1224"/>
    </location>
</feature>
<dbReference type="PROSITE" id="PS00211">
    <property type="entry name" value="ABC_TRANSPORTER_1"/>
    <property type="match status" value="1"/>
</dbReference>
<keyword evidence="2 8" id="KW-0812">Transmembrane</keyword>
<evidence type="ECO:0000256" key="1">
    <source>
        <dbReference type="ARBA" id="ARBA00004141"/>
    </source>
</evidence>
<dbReference type="PANTHER" id="PTHR19229">
    <property type="entry name" value="ATP-BINDING CASSETTE TRANSPORTER SUBFAMILY A ABCA"/>
    <property type="match status" value="1"/>
</dbReference>
<comment type="caution">
    <text evidence="10">The sequence shown here is derived from an EMBL/GenBank/DDBJ whole genome shotgun (WGS) entry which is preliminary data.</text>
</comment>
<dbReference type="SMART" id="SM00382">
    <property type="entry name" value="AAA"/>
    <property type="match status" value="2"/>
</dbReference>
<evidence type="ECO:0000313" key="10">
    <source>
        <dbReference type="EMBL" id="CAL8096130.1"/>
    </source>
</evidence>
<dbReference type="InterPro" id="IPR017871">
    <property type="entry name" value="ABC_transporter-like_CS"/>
</dbReference>
<feature type="domain" description="ABC transporter" evidence="9">
    <location>
        <begin position="566"/>
        <end position="796"/>
    </location>
</feature>
<feature type="transmembrane region" description="Helical" evidence="8">
    <location>
        <begin position="291"/>
        <end position="312"/>
    </location>
</feature>
<feature type="transmembrane region" description="Helical" evidence="8">
    <location>
        <begin position="1162"/>
        <end position="1189"/>
    </location>
</feature>
<feature type="transmembrane region" description="Helical" evidence="8">
    <location>
        <begin position="383"/>
        <end position="406"/>
    </location>
</feature>
<feature type="transmembrane region" description="Helical" evidence="8">
    <location>
        <begin position="485"/>
        <end position="508"/>
    </location>
</feature>
<dbReference type="EMBL" id="CAXLJM020000027">
    <property type="protein sequence ID" value="CAL8096130.1"/>
    <property type="molecule type" value="Genomic_DNA"/>
</dbReference>
<evidence type="ECO:0000259" key="9">
    <source>
        <dbReference type="PROSITE" id="PS50893"/>
    </source>
</evidence>
<organism evidence="10 11">
    <name type="scientific">Orchesella dallaii</name>
    <dbReference type="NCBI Taxonomy" id="48710"/>
    <lineage>
        <taxon>Eukaryota</taxon>
        <taxon>Metazoa</taxon>
        <taxon>Ecdysozoa</taxon>
        <taxon>Arthropoda</taxon>
        <taxon>Hexapoda</taxon>
        <taxon>Collembola</taxon>
        <taxon>Entomobryomorpha</taxon>
        <taxon>Entomobryoidea</taxon>
        <taxon>Orchesellidae</taxon>
        <taxon>Orchesellinae</taxon>
        <taxon>Orchesella</taxon>
    </lineage>
</organism>
<evidence type="ECO:0000256" key="6">
    <source>
        <dbReference type="ARBA" id="ARBA00023136"/>
    </source>
</evidence>
<dbReference type="InterPro" id="IPR026082">
    <property type="entry name" value="ABCA"/>
</dbReference>
<protein>
    <recommendedName>
        <fullName evidence="9">ABC transporter domain-containing protein</fullName>
    </recommendedName>
</protein>
<feature type="transmembrane region" description="Helical" evidence="8">
    <location>
        <begin position="1333"/>
        <end position="1350"/>
    </location>
</feature>
<feature type="transmembrane region" description="Helical" evidence="8">
    <location>
        <begin position="1236"/>
        <end position="1255"/>
    </location>
</feature>
<feature type="transmembrane region" description="Helical" evidence="8">
    <location>
        <begin position="442"/>
        <end position="465"/>
    </location>
</feature>
<evidence type="ECO:0000256" key="3">
    <source>
        <dbReference type="ARBA" id="ARBA00022741"/>
    </source>
</evidence>
<evidence type="ECO:0000256" key="7">
    <source>
        <dbReference type="SAM" id="MobiDB-lite"/>
    </source>
</evidence>
<dbReference type="InterPro" id="IPR003439">
    <property type="entry name" value="ABC_transporter-like_ATP-bd"/>
</dbReference>
<dbReference type="Pfam" id="PF23321">
    <property type="entry name" value="R1_ABCA1"/>
    <property type="match status" value="1"/>
</dbReference>